<reference evidence="1 2" key="1">
    <citation type="journal article" date="2009" name="Nat. Biotechnol.">
        <title>Genome sequence of the recombinant protein production host Pichia pastoris.</title>
        <authorList>
            <person name="De Schutter K."/>
            <person name="Lin Y.C."/>
            <person name="Tiels P."/>
            <person name="Van Hecke A."/>
            <person name="Glinka S."/>
            <person name="Weber-Lehmann J."/>
            <person name="Rouze P."/>
            <person name="Van de Peer Y."/>
            <person name="Callewaert N."/>
        </authorList>
    </citation>
    <scope>NUCLEOTIDE SEQUENCE [LARGE SCALE GENOMIC DNA]</scope>
    <source>
        <strain evidence="2">GS115 / ATCC 20864</strain>
    </source>
</reference>
<dbReference type="GeneID" id="8200622"/>
<dbReference type="HOGENOM" id="CLU_523856_0_0_1"/>
<evidence type="ECO:0000313" key="1">
    <source>
        <dbReference type="EMBL" id="CAY71988.1"/>
    </source>
</evidence>
<proteinExistence type="predicted"/>
<dbReference type="RefSeq" id="XP_002494167.1">
    <property type="nucleotide sequence ID" value="XM_002494122.1"/>
</dbReference>
<sequence>MGDAVKTERRPSFLQKLPFKFGHQDTLNTTDFPKLGFGELKVIFQYLDLDTLLSLNTTSKQFYLASIACLYKRVTVIVNENYVHDHYNRCTSSTIINVKQFLRLVLTLYHNQHLARLIQSLSVVDLCQEEGSVWGKTIPEILGEHFLQPVGVPFDLKTMTFSDVFALGLSLMTNLEYINCDGLSLSSWLTLLKGTTVKRIVIQCKGNSNLETTLDYSLNTFRSVEDLKINVFDSESVNGELVFLAKLLKESHVAPKLRRLTLEYIKTNEFSFDNKLPNFNWLTLLNELESNKCFFSNLTHLGIIKCHIDTIQQQVVTLLEKIVDFSKLESLDLEFKEYSHKFKGHSIDSSEDNKQTNNCFLLRIPAMPSLKYLTLKPTKNCIICQRQSLLTFLGERLSQNQITHFSLTFTSITFDDVEEINRYLTEKQQSIECLSYNDLTLQHNFIKYMDNWFEENDVPCTSSVQLIEQNNYHYKNYNVFTHKIDSFDQAMVYSSNKFVNDWRSRNPMLRIFLKQFLLNTNSGNHYMNELLKKLHHLRELFIFGFRFHLRDGVLLLYEDNHSAETLMYLYL</sequence>
<accession>C4R8R3</accession>
<dbReference type="KEGG" id="ppa:PAS_chr4_0985"/>
<dbReference type="Proteomes" id="UP000000314">
    <property type="component" value="Chromosome 4"/>
</dbReference>
<protein>
    <recommendedName>
        <fullName evidence="3">F-box domain-containing protein</fullName>
    </recommendedName>
</protein>
<dbReference type="InParanoid" id="C4R8R3"/>
<name>C4R8R3_KOMPG</name>
<evidence type="ECO:0000313" key="2">
    <source>
        <dbReference type="Proteomes" id="UP000000314"/>
    </source>
</evidence>
<evidence type="ECO:0008006" key="3">
    <source>
        <dbReference type="Google" id="ProtNLM"/>
    </source>
</evidence>
<dbReference type="AlphaFoldDB" id="C4R8R3"/>
<dbReference type="OMA" id="CHIDTIQ"/>
<keyword evidence="2" id="KW-1185">Reference proteome</keyword>
<dbReference type="EMBL" id="FN392322">
    <property type="protein sequence ID" value="CAY71988.1"/>
    <property type="molecule type" value="Genomic_DNA"/>
</dbReference>
<dbReference type="OrthoDB" id="10282607at2759"/>
<organism evidence="1 2">
    <name type="scientific">Komagataella phaffii (strain GS115 / ATCC 20864)</name>
    <name type="common">Yeast</name>
    <name type="synonym">Pichia pastoris</name>
    <dbReference type="NCBI Taxonomy" id="644223"/>
    <lineage>
        <taxon>Eukaryota</taxon>
        <taxon>Fungi</taxon>
        <taxon>Dikarya</taxon>
        <taxon>Ascomycota</taxon>
        <taxon>Saccharomycotina</taxon>
        <taxon>Pichiomycetes</taxon>
        <taxon>Pichiales</taxon>
        <taxon>Pichiaceae</taxon>
        <taxon>Komagataella</taxon>
    </lineage>
</organism>
<gene>
    <name evidence="1" type="ordered locus">PAS_chr4_0985</name>
</gene>